<sequence length="230" mass="25826">MADIKAEMEKIRKEGQERVAATGQTICIFADNVPASIAEDILAGMRLMTELTNKKFDKETQQREWYNYYNDGLIKFGWTMTGAAHAEDAIDEDNLTLAELITHSITISVARDPRRAACAKRVMQVIVEKPQVREHLEKHSHSESGKSSNFVVAQCEMTPQGLPVMHMTSFQASYDSKIERDGALTRKIDKTSTRVYRASQNGSFSVRHFDAARDLVNEKIKGDIAAFLAI</sequence>
<dbReference type="EMBL" id="CP000949">
    <property type="protein sequence ID" value="ACA75377.1"/>
    <property type="molecule type" value="Genomic_DNA"/>
</dbReference>
<protein>
    <submittedName>
        <fullName evidence="1">Uncharacterized protein</fullName>
    </submittedName>
</protein>
<dbReference type="AlphaFoldDB" id="B1JEB6"/>
<name>B1JEB6_PSEPW</name>
<reference evidence="1" key="1">
    <citation type="submission" date="2008-02" db="EMBL/GenBank/DDBJ databases">
        <title>Complete sequence of Psuedomonas putida W619.</title>
        <authorList>
            <consortium name="US DOE Joint Genome Institute"/>
            <person name="Copeland A."/>
            <person name="Lucas S."/>
            <person name="Lapidus A."/>
            <person name="Barry K."/>
            <person name="Detter J.C."/>
            <person name="Glavina del Rio T."/>
            <person name="Dalin E."/>
            <person name="Tice H."/>
            <person name="Pitluck S."/>
            <person name="Chain P."/>
            <person name="Malfatti S."/>
            <person name="Shin M."/>
            <person name="Vergez L."/>
            <person name="Schmutz J."/>
            <person name="Larimer F."/>
            <person name="Land M."/>
            <person name="Hauser L."/>
            <person name="Kyrpides N."/>
            <person name="Kim E."/>
            <person name="Taghavi S."/>
            <person name="Vangronsveld D."/>
            <person name="van der Lelie D."/>
            <person name="Richardson P."/>
        </authorList>
    </citation>
    <scope>NUCLEOTIDE SEQUENCE</scope>
    <source>
        <strain evidence="1">W619</strain>
    </source>
</reference>
<accession>B1JEB6</accession>
<organism evidence="1">
    <name type="scientific">Pseudomonas putida (strain W619)</name>
    <dbReference type="NCBI Taxonomy" id="390235"/>
    <lineage>
        <taxon>Bacteria</taxon>
        <taxon>Pseudomonadati</taxon>
        <taxon>Pseudomonadota</taxon>
        <taxon>Gammaproteobacteria</taxon>
        <taxon>Pseudomonadales</taxon>
        <taxon>Pseudomonadaceae</taxon>
        <taxon>Pseudomonas</taxon>
    </lineage>
</organism>
<gene>
    <name evidence="1" type="ordered locus">PputW619_4901</name>
</gene>
<dbReference type="STRING" id="390235.PputW619_4901"/>
<proteinExistence type="predicted"/>
<dbReference type="HOGENOM" id="CLU_1244457_0_0_6"/>
<dbReference type="KEGG" id="ppw:PputW619_4901"/>
<evidence type="ECO:0000313" key="1">
    <source>
        <dbReference type="EMBL" id="ACA75377.1"/>
    </source>
</evidence>
<dbReference type="OrthoDB" id="650920at2"/>